<sequence length="153" mass="16613">MLIGHTAQDMETFESDDGYVIVRLDRGDLALESIETACDRHNVDTGAVVSGIGTFSNLNIHYVDRTDLPADRTERNVTLELDGAWEITDVGGVIADGEPHLHVTGFNGDRTVGGHLEAGCEVNVLGEFTIRKIDGLSLTRDPNDHGVSQLTRQ</sequence>
<dbReference type="InterPro" id="IPR005175">
    <property type="entry name" value="PPC_dom"/>
</dbReference>
<dbReference type="PANTHER" id="PTHR34988:SF1">
    <property type="entry name" value="DNA-BINDING PROTEIN"/>
    <property type="match status" value="1"/>
</dbReference>
<organism evidence="2 3">
    <name type="scientific">Haloarcula mannanilytica</name>
    <dbReference type="NCBI Taxonomy" id="2509225"/>
    <lineage>
        <taxon>Archaea</taxon>
        <taxon>Methanobacteriati</taxon>
        <taxon>Methanobacteriota</taxon>
        <taxon>Stenosarchaea group</taxon>
        <taxon>Halobacteria</taxon>
        <taxon>Halobacteriales</taxon>
        <taxon>Haloarculaceae</taxon>
        <taxon>Haloarcula</taxon>
    </lineage>
</organism>
<reference evidence="2 3" key="1">
    <citation type="submission" date="2019-02" db="EMBL/GenBank/DDBJ databases">
        <title>Haloarcula mannanilyticum sp. nov., a mannan degrading haloarchaeon isolated from commercial salt.</title>
        <authorList>
            <person name="Enomoto S."/>
            <person name="Shimane Y."/>
            <person name="Kamekura M."/>
            <person name="Ito T."/>
            <person name="Moriya O."/>
            <person name="Ihara K."/>
            <person name="Takahashi-Ando N."/>
            <person name="Fukushima Y."/>
            <person name="Yoshida Y."/>
            <person name="Usama R."/>
            <person name="Takai K."/>
            <person name="Minegishi H."/>
        </authorList>
    </citation>
    <scope>NUCLEOTIDE SEQUENCE [LARGE SCALE GENOMIC DNA]</scope>
    <source>
        <strain evidence="2 3">MD130-1</strain>
    </source>
</reference>
<comment type="caution">
    <text evidence="2">The sequence shown here is derived from an EMBL/GenBank/DDBJ whole genome shotgun (WGS) entry which is preliminary data.</text>
</comment>
<evidence type="ECO:0000259" key="1">
    <source>
        <dbReference type="PROSITE" id="PS51742"/>
    </source>
</evidence>
<name>A0A4C2ERJ9_9EURY</name>
<dbReference type="PROSITE" id="PS51742">
    <property type="entry name" value="PPC"/>
    <property type="match status" value="1"/>
</dbReference>
<dbReference type="Gene3D" id="3.30.1330.80">
    <property type="entry name" value="Hypothetical protein, similar to alpha- acetolactate decarboxylase, domain 2"/>
    <property type="match status" value="1"/>
</dbReference>
<evidence type="ECO:0000313" key="3">
    <source>
        <dbReference type="Proteomes" id="UP000304382"/>
    </source>
</evidence>
<dbReference type="PANTHER" id="PTHR34988">
    <property type="entry name" value="PROTEIN, PUTATIVE-RELATED"/>
    <property type="match status" value="1"/>
</dbReference>
<accession>A0A4C2ERJ9</accession>
<dbReference type="Proteomes" id="UP000304382">
    <property type="component" value="Unassembled WGS sequence"/>
</dbReference>
<protein>
    <recommendedName>
        <fullName evidence="1">PPC domain-containing protein</fullName>
    </recommendedName>
</protein>
<feature type="domain" description="PPC" evidence="1">
    <location>
        <begin position="14"/>
        <end position="153"/>
    </location>
</feature>
<dbReference type="EMBL" id="BIXZ01000017">
    <property type="protein sequence ID" value="GCF16150.1"/>
    <property type="molecule type" value="Genomic_DNA"/>
</dbReference>
<evidence type="ECO:0000313" key="2">
    <source>
        <dbReference type="EMBL" id="GCF16150.1"/>
    </source>
</evidence>
<dbReference type="SUPFAM" id="SSF117856">
    <property type="entry name" value="AF0104/ALDC/Ptd012-like"/>
    <property type="match status" value="1"/>
</dbReference>
<dbReference type="Pfam" id="PF03479">
    <property type="entry name" value="PCC"/>
    <property type="match status" value="1"/>
</dbReference>
<dbReference type="CDD" id="cd11378">
    <property type="entry name" value="DUF296"/>
    <property type="match status" value="1"/>
</dbReference>
<dbReference type="AlphaFoldDB" id="A0A4C2ERJ9"/>
<proteinExistence type="predicted"/>
<keyword evidence="3" id="KW-1185">Reference proteome</keyword>
<gene>
    <name evidence="2" type="ORF">Harman_40850</name>
</gene>